<keyword evidence="2" id="KW-0732">Signal</keyword>
<gene>
    <name evidence="4" type="ORF">JJB09_25090</name>
</gene>
<evidence type="ECO:0000313" key="4">
    <source>
        <dbReference type="EMBL" id="MBL0375295.1"/>
    </source>
</evidence>
<evidence type="ECO:0000256" key="2">
    <source>
        <dbReference type="ARBA" id="ARBA00022729"/>
    </source>
</evidence>
<feature type="domain" description="Solute-binding protein family 3/N-terminal" evidence="3">
    <location>
        <begin position="1"/>
        <end position="232"/>
    </location>
</feature>
<dbReference type="RefSeq" id="WP_201663841.1">
    <property type="nucleotide sequence ID" value="NZ_JAEQNC010000021.1"/>
</dbReference>
<dbReference type="Gene3D" id="3.40.190.10">
    <property type="entry name" value="Periplasmic binding protein-like II"/>
    <property type="match status" value="2"/>
</dbReference>
<dbReference type="Pfam" id="PF00497">
    <property type="entry name" value="SBP_bac_3"/>
    <property type="match status" value="1"/>
</dbReference>
<dbReference type="PANTHER" id="PTHR35936">
    <property type="entry name" value="MEMBRANE-BOUND LYTIC MUREIN TRANSGLYCOSYLASE F"/>
    <property type="match status" value="1"/>
</dbReference>
<evidence type="ECO:0000256" key="1">
    <source>
        <dbReference type="ARBA" id="ARBA00004418"/>
    </source>
</evidence>
<keyword evidence="5" id="KW-1185">Reference proteome</keyword>
<reference evidence="4" key="1">
    <citation type="submission" date="2021-01" db="EMBL/GenBank/DDBJ databases">
        <title>Rhizobium sp. strain KVB221 16S ribosomal RNA gene Genome sequencing and assembly.</title>
        <authorList>
            <person name="Kang M."/>
        </authorList>
    </citation>
    <scope>NUCLEOTIDE SEQUENCE</scope>
    <source>
        <strain evidence="4">KVB221</strain>
    </source>
</reference>
<protein>
    <submittedName>
        <fullName evidence="4">Transporter substrate-binding domain-containing protein</fullName>
    </submittedName>
</protein>
<dbReference type="GO" id="GO:0042597">
    <property type="term" value="C:periplasmic space"/>
    <property type="evidence" value="ECO:0007669"/>
    <property type="project" value="UniProtKB-SubCell"/>
</dbReference>
<dbReference type="SMART" id="SM00062">
    <property type="entry name" value="PBPb"/>
    <property type="match status" value="1"/>
</dbReference>
<dbReference type="EMBL" id="JAEQNC010000021">
    <property type="protein sequence ID" value="MBL0375295.1"/>
    <property type="molecule type" value="Genomic_DNA"/>
</dbReference>
<dbReference type="Proteomes" id="UP000633219">
    <property type="component" value="Unassembled WGS sequence"/>
</dbReference>
<dbReference type="AlphaFoldDB" id="A0A936YRA1"/>
<organism evidence="4 5">
    <name type="scientific">Rhizobium setariae</name>
    <dbReference type="NCBI Taxonomy" id="2801340"/>
    <lineage>
        <taxon>Bacteria</taxon>
        <taxon>Pseudomonadati</taxon>
        <taxon>Pseudomonadota</taxon>
        <taxon>Alphaproteobacteria</taxon>
        <taxon>Hyphomicrobiales</taxon>
        <taxon>Rhizobiaceae</taxon>
        <taxon>Rhizobium/Agrobacterium group</taxon>
        <taxon>Rhizobium</taxon>
    </lineage>
</organism>
<dbReference type="SUPFAM" id="SSF53850">
    <property type="entry name" value="Periplasmic binding protein-like II"/>
    <property type="match status" value="1"/>
</dbReference>
<dbReference type="InterPro" id="IPR001638">
    <property type="entry name" value="Solute-binding_3/MltF_N"/>
</dbReference>
<sequence length="236" mass="26074">MAADPAWPPFSWRTDDGNFDGFDIEVMTQIARRLGVNARFQVADFSTVISGRWQGAWDVSPSVTPTRQRAEKLDFPAVYDYSLGSLAVHRDNTTIRTPADASGKRIGAVKSSEYHKYLTHEPFEILGLPAIDYQINEAVVMPFETTDESYEALAKGDGKELDGVVDSLSTLMSQIANGRPIKIIGKPLLYTPSAIAIEKGDPEFAAELKRAVDGLRRDGTLKALSLKWFGMDMTEQ</sequence>
<dbReference type="PANTHER" id="PTHR35936:SF35">
    <property type="entry name" value="L-CYSTINE-BINDING PROTEIN TCYJ"/>
    <property type="match status" value="1"/>
</dbReference>
<accession>A0A936YRA1</accession>
<evidence type="ECO:0000313" key="5">
    <source>
        <dbReference type="Proteomes" id="UP000633219"/>
    </source>
</evidence>
<name>A0A936YRA1_9HYPH</name>
<comment type="caution">
    <text evidence="4">The sequence shown here is derived from an EMBL/GenBank/DDBJ whole genome shotgun (WGS) entry which is preliminary data.</text>
</comment>
<comment type="subcellular location">
    <subcellularLocation>
        <location evidence="1">Periplasm</location>
    </subcellularLocation>
</comment>
<proteinExistence type="predicted"/>
<evidence type="ECO:0000259" key="3">
    <source>
        <dbReference type="SMART" id="SM00062"/>
    </source>
</evidence>